<protein>
    <submittedName>
        <fullName evidence="2">Uncharacterized protein</fullName>
    </submittedName>
</protein>
<dbReference type="VEuPathDB" id="FungiDB:CC1G_15373"/>
<proteinExistence type="predicted"/>
<dbReference type="AlphaFoldDB" id="D6RQK4"/>
<feature type="region of interest" description="Disordered" evidence="1">
    <location>
        <begin position="1"/>
        <end position="69"/>
    </location>
</feature>
<organism evidence="2 3">
    <name type="scientific">Coprinopsis cinerea (strain Okayama-7 / 130 / ATCC MYA-4618 / FGSC 9003)</name>
    <name type="common">Inky cap fungus</name>
    <name type="synonym">Hormographiella aspergillata</name>
    <dbReference type="NCBI Taxonomy" id="240176"/>
    <lineage>
        <taxon>Eukaryota</taxon>
        <taxon>Fungi</taxon>
        <taxon>Dikarya</taxon>
        <taxon>Basidiomycota</taxon>
        <taxon>Agaricomycotina</taxon>
        <taxon>Agaricomycetes</taxon>
        <taxon>Agaricomycetidae</taxon>
        <taxon>Agaricales</taxon>
        <taxon>Agaricineae</taxon>
        <taxon>Psathyrellaceae</taxon>
        <taxon>Coprinopsis</taxon>
    </lineage>
</organism>
<name>D6RQK4_COPC7</name>
<sequence>MGASRWSQLKGGEESSDLEPRMYENKYGRLLDPEDARPIQRPEELERDVIDSSIRPSNKEEEEAGELEKSCQPKQRCCHVARFLGE</sequence>
<dbReference type="InParanoid" id="D6RQK4"/>
<evidence type="ECO:0000256" key="1">
    <source>
        <dbReference type="SAM" id="MobiDB-lite"/>
    </source>
</evidence>
<dbReference type="EMBL" id="AACS02000012">
    <property type="protein sequence ID" value="EFI26601.1"/>
    <property type="molecule type" value="Genomic_DNA"/>
</dbReference>
<evidence type="ECO:0000313" key="3">
    <source>
        <dbReference type="Proteomes" id="UP000001861"/>
    </source>
</evidence>
<gene>
    <name evidence="2" type="ORF">CC1G_15373</name>
</gene>
<keyword evidence="3" id="KW-1185">Reference proteome</keyword>
<accession>D6RQK4</accession>
<comment type="caution">
    <text evidence="2">The sequence shown here is derived from an EMBL/GenBank/DDBJ whole genome shotgun (WGS) entry which is preliminary data.</text>
</comment>
<dbReference type="GeneID" id="9378531"/>
<dbReference type="HOGENOM" id="CLU_2497802_0_0_1"/>
<feature type="compositionally biased region" description="Basic and acidic residues" evidence="1">
    <location>
        <begin position="18"/>
        <end position="50"/>
    </location>
</feature>
<reference evidence="2 3" key="1">
    <citation type="journal article" date="2010" name="Proc. Natl. Acad. Sci. U.S.A.">
        <title>Insights into evolution of multicellular fungi from the assembled chromosomes of the mushroom Coprinopsis cinerea (Coprinus cinereus).</title>
        <authorList>
            <person name="Stajich J.E."/>
            <person name="Wilke S.K."/>
            <person name="Ahren D."/>
            <person name="Au C.H."/>
            <person name="Birren B.W."/>
            <person name="Borodovsky M."/>
            <person name="Burns C."/>
            <person name="Canback B."/>
            <person name="Casselton L.A."/>
            <person name="Cheng C.K."/>
            <person name="Deng J."/>
            <person name="Dietrich F.S."/>
            <person name="Fargo D.C."/>
            <person name="Farman M.L."/>
            <person name="Gathman A.C."/>
            <person name="Goldberg J."/>
            <person name="Guigo R."/>
            <person name="Hoegger P.J."/>
            <person name="Hooker J.B."/>
            <person name="Huggins A."/>
            <person name="James T.Y."/>
            <person name="Kamada T."/>
            <person name="Kilaru S."/>
            <person name="Kodira C."/>
            <person name="Kues U."/>
            <person name="Kupfer D."/>
            <person name="Kwan H.S."/>
            <person name="Lomsadze A."/>
            <person name="Li W."/>
            <person name="Lilly W.W."/>
            <person name="Ma L.J."/>
            <person name="Mackey A.J."/>
            <person name="Manning G."/>
            <person name="Martin F."/>
            <person name="Muraguchi H."/>
            <person name="Natvig D.O."/>
            <person name="Palmerini H."/>
            <person name="Ramesh M.A."/>
            <person name="Rehmeyer C.J."/>
            <person name="Roe B.A."/>
            <person name="Shenoy N."/>
            <person name="Stanke M."/>
            <person name="Ter-Hovhannisyan V."/>
            <person name="Tunlid A."/>
            <person name="Velagapudi R."/>
            <person name="Vision T.J."/>
            <person name="Zeng Q."/>
            <person name="Zolan M.E."/>
            <person name="Pukkila P.J."/>
        </authorList>
    </citation>
    <scope>NUCLEOTIDE SEQUENCE [LARGE SCALE GENOMIC DNA]</scope>
    <source>
        <strain evidence="3">Okayama-7 / 130 / ATCC MYA-4618 / FGSC 9003</strain>
    </source>
</reference>
<dbReference type="KEGG" id="cci:CC1G_15373"/>
<dbReference type="RefSeq" id="XP_002910095.1">
    <property type="nucleotide sequence ID" value="XM_002910049.1"/>
</dbReference>
<dbReference type="Proteomes" id="UP000001861">
    <property type="component" value="Unassembled WGS sequence"/>
</dbReference>
<evidence type="ECO:0000313" key="2">
    <source>
        <dbReference type="EMBL" id="EFI26601.1"/>
    </source>
</evidence>